<keyword evidence="4 11" id="KW-0812">Transmembrane</keyword>
<dbReference type="OrthoDB" id="302705at2759"/>
<evidence type="ECO:0000256" key="7">
    <source>
        <dbReference type="ARBA" id="ARBA00022989"/>
    </source>
</evidence>
<dbReference type="Gene3D" id="1.20.144.10">
    <property type="entry name" value="Phosphatidic acid phosphatase type 2/haloperoxidase"/>
    <property type="match status" value="1"/>
</dbReference>
<protein>
    <recommendedName>
        <fullName evidence="11">Dolichyldiphosphatase</fullName>
        <ecNumber evidence="11">3.6.1.43</ecNumber>
    </recommendedName>
</protein>
<evidence type="ECO:0000256" key="6">
    <source>
        <dbReference type="ARBA" id="ARBA00022824"/>
    </source>
</evidence>
<dbReference type="Proteomes" id="UP001150941">
    <property type="component" value="Unassembled WGS sequence"/>
</dbReference>
<dbReference type="GO" id="GO:0047874">
    <property type="term" value="F:dolichyldiphosphatase activity"/>
    <property type="evidence" value="ECO:0007669"/>
    <property type="project" value="UniProtKB-UniRule"/>
</dbReference>
<evidence type="ECO:0000256" key="11">
    <source>
        <dbReference type="RuleBase" id="RU367078"/>
    </source>
</evidence>
<feature type="transmembrane region" description="Helical" evidence="11">
    <location>
        <begin position="156"/>
        <end position="177"/>
    </location>
</feature>
<sequence>MGDTPLASLSLTHVHYNPEDPLSLVSAWLALLPQALCVSYATLTWATREIEVVLMFAGQLGCEAVNFVLKRIIKEERPKEMFGKGYGMPSSHSQFMAFFSVYLILFLLFRHTPASATSYPYSGTLLRGAVIIILGGVAAAVGTSRVYLNYHTPTQVLAGSAAGVVCAVGWFVVTGLVRRWGWIDWVLDLTICRLMRVRDLVVSEDLAESGWQRWEARRLKRRQRNRKSE</sequence>
<keyword evidence="5 11" id="KW-0378">Hydrolase</keyword>
<evidence type="ECO:0000256" key="9">
    <source>
        <dbReference type="ARBA" id="ARBA00024907"/>
    </source>
</evidence>
<keyword evidence="14" id="KW-1185">Reference proteome</keyword>
<dbReference type="AlphaFoldDB" id="A0A9W9PLR0"/>
<evidence type="ECO:0000256" key="2">
    <source>
        <dbReference type="ARBA" id="ARBA00004922"/>
    </source>
</evidence>
<gene>
    <name evidence="13" type="ORF">N7468_000324</name>
</gene>
<dbReference type="InterPro" id="IPR039667">
    <property type="entry name" value="Dolichyldiphosphatase_PAP2"/>
</dbReference>
<evidence type="ECO:0000256" key="1">
    <source>
        <dbReference type="ARBA" id="ARBA00004477"/>
    </source>
</evidence>
<comment type="similarity">
    <text evidence="3 11">Belongs to the dolichyldiphosphatase family.</text>
</comment>
<dbReference type="GeneID" id="83196924"/>
<dbReference type="InterPro" id="IPR036938">
    <property type="entry name" value="PAP2/HPO_sf"/>
</dbReference>
<evidence type="ECO:0000256" key="4">
    <source>
        <dbReference type="ARBA" id="ARBA00022692"/>
    </source>
</evidence>
<keyword evidence="6 11" id="KW-0256">Endoplasmic reticulum</keyword>
<comment type="subcellular location">
    <subcellularLocation>
        <location evidence="1 11">Endoplasmic reticulum membrane</location>
        <topology evidence="1 11">Multi-pass membrane protein</topology>
    </subcellularLocation>
</comment>
<feature type="transmembrane region" description="Helical" evidence="11">
    <location>
        <begin position="124"/>
        <end position="144"/>
    </location>
</feature>
<dbReference type="EMBL" id="JAPQKS010000001">
    <property type="protein sequence ID" value="KAJ5248873.1"/>
    <property type="molecule type" value="Genomic_DNA"/>
</dbReference>
<evidence type="ECO:0000256" key="3">
    <source>
        <dbReference type="ARBA" id="ARBA00005518"/>
    </source>
</evidence>
<proteinExistence type="inferred from homology"/>
<evidence type="ECO:0000313" key="14">
    <source>
        <dbReference type="Proteomes" id="UP001150941"/>
    </source>
</evidence>
<dbReference type="GO" id="GO:0006487">
    <property type="term" value="P:protein N-linked glycosylation"/>
    <property type="evidence" value="ECO:0007669"/>
    <property type="project" value="UniProtKB-UniRule"/>
</dbReference>
<evidence type="ECO:0000256" key="5">
    <source>
        <dbReference type="ARBA" id="ARBA00022801"/>
    </source>
</evidence>
<keyword evidence="8 11" id="KW-0472">Membrane</keyword>
<comment type="pathway">
    <text evidence="2 11">Protein modification; protein glycosylation.</text>
</comment>
<dbReference type="SUPFAM" id="SSF48317">
    <property type="entry name" value="Acid phosphatase/Vanadium-dependent haloperoxidase"/>
    <property type="match status" value="1"/>
</dbReference>
<dbReference type="SMART" id="SM00014">
    <property type="entry name" value="acidPPc"/>
    <property type="match status" value="1"/>
</dbReference>
<dbReference type="GO" id="GO:0008610">
    <property type="term" value="P:lipid biosynthetic process"/>
    <property type="evidence" value="ECO:0007669"/>
    <property type="project" value="TreeGrafter"/>
</dbReference>
<reference evidence="13" key="2">
    <citation type="journal article" date="2023" name="IMA Fungus">
        <title>Comparative genomic study of the Penicillium genus elucidates a diverse pangenome and 15 lateral gene transfer events.</title>
        <authorList>
            <person name="Petersen C."/>
            <person name="Sorensen T."/>
            <person name="Nielsen M.R."/>
            <person name="Sondergaard T.E."/>
            <person name="Sorensen J.L."/>
            <person name="Fitzpatrick D.A."/>
            <person name="Frisvad J.C."/>
            <person name="Nielsen K.L."/>
        </authorList>
    </citation>
    <scope>NUCLEOTIDE SEQUENCE</scope>
    <source>
        <strain evidence="13">IBT 19713</strain>
    </source>
</reference>
<dbReference type="RefSeq" id="XP_058335652.1">
    <property type="nucleotide sequence ID" value="XM_058469621.1"/>
</dbReference>
<reference evidence="13" key="1">
    <citation type="submission" date="2022-11" db="EMBL/GenBank/DDBJ databases">
        <authorList>
            <person name="Petersen C."/>
        </authorList>
    </citation>
    <scope>NUCLEOTIDE SEQUENCE</scope>
    <source>
        <strain evidence="13">IBT 19713</strain>
    </source>
</reference>
<keyword evidence="7 11" id="KW-1133">Transmembrane helix</keyword>
<dbReference type="EC" id="3.6.1.43" evidence="11"/>
<comment type="function">
    <text evidence="9 11">Required for efficient N-glycosylation. Necessary for maintaining optimal levels of dolichol-linked oligosaccharides. Hydrolyzes dolichyl pyrophosphate at a very high rate and dolichyl monophosphate at a much lower rate. Does not act on phosphatidate.</text>
</comment>
<comment type="catalytic activity">
    <reaction evidence="10 11">
        <text>a di-trans,poly-cis-dolichyl diphosphate + H2O = a di-trans,poly-cis-dolichyl phosphate + phosphate + H(+)</text>
        <dbReference type="Rhea" id="RHEA:14385"/>
        <dbReference type="Rhea" id="RHEA-COMP:19498"/>
        <dbReference type="Rhea" id="RHEA-COMP:19506"/>
        <dbReference type="ChEBI" id="CHEBI:15377"/>
        <dbReference type="ChEBI" id="CHEBI:15378"/>
        <dbReference type="ChEBI" id="CHEBI:43474"/>
        <dbReference type="ChEBI" id="CHEBI:57497"/>
        <dbReference type="ChEBI" id="CHEBI:57683"/>
        <dbReference type="EC" id="3.6.1.43"/>
    </reaction>
</comment>
<evidence type="ECO:0000256" key="10">
    <source>
        <dbReference type="ARBA" id="ARBA00047349"/>
    </source>
</evidence>
<dbReference type="Pfam" id="PF01569">
    <property type="entry name" value="PAP2"/>
    <property type="match status" value="1"/>
</dbReference>
<dbReference type="FunFam" id="1.20.144.10:FF:000003">
    <property type="entry name" value="Dolichyldiphosphatase 1"/>
    <property type="match status" value="1"/>
</dbReference>
<evidence type="ECO:0000256" key="8">
    <source>
        <dbReference type="ARBA" id="ARBA00023136"/>
    </source>
</evidence>
<dbReference type="PANTHER" id="PTHR11247">
    <property type="entry name" value="PALMITOYL-PROTEIN THIOESTERASE/DOLICHYLDIPHOSPHATASE 1"/>
    <property type="match status" value="1"/>
</dbReference>
<organism evidence="13 14">
    <name type="scientific">Penicillium chermesinum</name>
    <dbReference type="NCBI Taxonomy" id="63820"/>
    <lineage>
        <taxon>Eukaryota</taxon>
        <taxon>Fungi</taxon>
        <taxon>Dikarya</taxon>
        <taxon>Ascomycota</taxon>
        <taxon>Pezizomycotina</taxon>
        <taxon>Eurotiomycetes</taxon>
        <taxon>Eurotiomycetidae</taxon>
        <taxon>Eurotiales</taxon>
        <taxon>Aspergillaceae</taxon>
        <taxon>Penicillium</taxon>
    </lineage>
</organism>
<accession>A0A9W9PLR0</accession>
<dbReference type="PANTHER" id="PTHR11247:SF1">
    <property type="entry name" value="DOLICHYLDIPHOSPHATASE 1"/>
    <property type="match status" value="1"/>
</dbReference>
<comment type="caution">
    <text evidence="13">The sequence shown here is derived from an EMBL/GenBank/DDBJ whole genome shotgun (WGS) entry which is preliminary data.</text>
</comment>
<evidence type="ECO:0000259" key="12">
    <source>
        <dbReference type="SMART" id="SM00014"/>
    </source>
</evidence>
<name>A0A9W9PLR0_9EURO</name>
<feature type="domain" description="Phosphatidic acid phosphatase type 2/haloperoxidase" evidence="12">
    <location>
        <begin position="52"/>
        <end position="171"/>
    </location>
</feature>
<feature type="transmembrane region" description="Helical" evidence="11">
    <location>
        <begin position="93"/>
        <end position="112"/>
    </location>
</feature>
<dbReference type="GO" id="GO:0005789">
    <property type="term" value="C:endoplasmic reticulum membrane"/>
    <property type="evidence" value="ECO:0007669"/>
    <property type="project" value="UniProtKB-SubCell"/>
</dbReference>
<dbReference type="InterPro" id="IPR000326">
    <property type="entry name" value="PAP2/HPO"/>
</dbReference>
<evidence type="ECO:0000313" key="13">
    <source>
        <dbReference type="EMBL" id="KAJ5248873.1"/>
    </source>
</evidence>
<dbReference type="CDD" id="cd03382">
    <property type="entry name" value="PAP2_dolichyldiphosphatase"/>
    <property type="match status" value="1"/>
</dbReference>